<evidence type="ECO:0000313" key="3">
    <source>
        <dbReference type="Proteomes" id="UP000252458"/>
    </source>
</evidence>
<name>A0A365QUS2_9BURK</name>
<protein>
    <submittedName>
        <fullName evidence="2">Protein Mom</fullName>
    </submittedName>
</protein>
<keyword evidence="3" id="KW-1185">Reference proteome</keyword>
<dbReference type="Proteomes" id="UP000252458">
    <property type="component" value="Unassembled WGS sequence"/>
</dbReference>
<accession>A0A365QUS2</accession>
<feature type="region of interest" description="Disordered" evidence="1">
    <location>
        <begin position="135"/>
        <end position="156"/>
    </location>
</feature>
<comment type="caution">
    <text evidence="2">The sequence shown here is derived from an EMBL/GenBank/DDBJ whole genome shotgun (WGS) entry which is preliminary data.</text>
</comment>
<reference evidence="2 3" key="1">
    <citation type="submission" date="2018-06" db="EMBL/GenBank/DDBJ databases">
        <title>Draft genome sequence of Burkholderia reimsis strain BE51 isolated from a French agricultural soil.</title>
        <authorList>
            <person name="Esmaeel Q."/>
        </authorList>
    </citation>
    <scope>NUCLEOTIDE SEQUENCE [LARGE SCALE GENOMIC DNA]</scope>
    <source>
        <strain evidence="2 3">BE51</strain>
    </source>
</reference>
<dbReference type="Pfam" id="PF25680">
    <property type="entry name" value="Mom"/>
    <property type="match status" value="1"/>
</dbReference>
<dbReference type="InterPro" id="IPR057895">
    <property type="entry name" value="Mom"/>
</dbReference>
<sequence length="197" mass="21938">MHWHYSKRMPMPPLVRVGVWESGKFIGCVLFGRGASPQLGTPYGLTQLECCELVRIALTKHVTPVSRIVKLAIKLLRENSPGLRLIVSFADANQGHHGGIYQAGNWLYLGKSAASVEYFHEGRWKHQREVSGGAFGGERKIADPSGLPKRRTEGKHRYVMPLDDRMRERLASHAQQYPKPPLREKQAMAGSTGTAAV</sequence>
<dbReference type="AlphaFoldDB" id="A0A365QUS2"/>
<evidence type="ECO:0000313" key="2">
    <source>
        <dbReference type="EMBL" id="RBB38895.1"/>
    </source>
</evidence>
<dbReference type="EMBL" id="QMFZ01000012">
    <property type="protein sequence ID" value="RBB38895.1"/>
    <property type="molecule type" value="Genomic_DNA"/>
</dbReference>
<gene>
    <name evidence="2" type="ORF">DPV79_16065</name>
</gene>
<organism evidence="2 3">
    <name type="scientific">Burkholderia reimsis</name>
    <dbReference type="NCBI Taxonomy" id="2234132"/>
    <lineage>
        <taxon>Bacteria</taxon>
        <taxon>Pseudomonadati</taxon>
        <taxon>Pseudomonadota</taxon>
        <taxon>Betaproteobacteria</taxon>
        <taxon>Burkholderiales</taxon>
        <taxon>Burkholderiaceae</taxon>
        <taxon>Burkholderia</taxon>
    </lineage>
</organism>
<proteinExistence type="predicted"/>
<feature type="region of interest" description="Disordered" evidence="1">
    <location>
        <begin position="171"/>
        <end position="197"/>
    </location>
</feature>
<evidence type="ECO:0000256" key="1">
    <source>
        <dbReference type="SAM" id="MobiDB-lite"/>
    </source>
</evidence>